<evidence type="ECO:0000313" key="2">
    <source>
        <dbReference type="Proteomes" id="UP000586042"/>
    </source>
</evidence>
<dbReference type="Proteomes" id="UP000586042">
    <property type="component" value="Unassembled WGS sequence"/>
</dbReference>
<proteinExistence type="predicted"/>
<organism evidence="1 2">
    <name type="scientific">Nonomuraea montanisoli</name>
    <dbReference type="NCBI Taxonomy" id="2741721"/>
    <lineage>
        <taxon>Bacteria</taxon>
        <taxon>Bacillati</taxon>
        <taxon>Actinomycetota</taxon>
        <taxon>Actinomycetes</taxon>
        <taxon>Streptosporangiales</taxon>
        <taxon>Streptosporangiaceae</taxon>
        <taxon>Nonomuraea</taxon>
    </lineage>
</organism>
<sequence>MSGGGTLNRSGTALSLGALKAGQPATNGWTVAFDYTGDEDYELEIHAICAG</sequence>
<protein>
    <submittedName>
        <fullName evidence="1">Uncharacterized protein</fullName>
    </submittedName>
</protein>
<accession>A0A7Y6I784</accession>
<keyword evidence="2" id="KW-1185">Reference proteome</keyword>
<comment type="caution">
    <text evidence="1">The sequence shown here is derived from an EMBL/GenBank/DDBJ whole genome shotgun (WGS) entry which is preliminary data.</text>
</comment>
<reference evidence="1 2" key="1">
    <citation type="submission" date="2020-06" db="EMBL/GenBank/DDBJ databases">
        <title>Nonomuraea sp. SMC257, a novel actinomycete isolated from soil.</title>
        <authorList>
            <person name="Chanama M."/>
        </authorList>
    </citation>
    <scope>NUCLEOTIDE SEQUENCE [LARGE SCALE GENOMIC DNA]</scope>
    <source>
        <strain evidence="1 2">SMC257</strain>
    </source>
</reference>
<name>A0A7Y6I784_9ACTN</name>
<dbReference type="AlphaFoldDB" id="A0A7Y6I784"/>
<dbReference type="RefSeq" id="WP_175589895.1">
    <property type="nucleotide sequence ID" value="NZ_JABWGN010000005.1"/>
</dbReference>
<evidence type="ECO:0000313" key="1">
    <source>
        <dbReference type="EMBL" id="NUW32438.1"/>
    </source>
</evidence>
<gene>
    <name evidence="1" type="ORF">HTZ77_13505</name>
</gene>
<dbReference type="EMBL" id="JABWGN010000005">
    <property type="protein sequence ID" value="NUW32438.1"/>
    <property type="molecule type" value="Genomic_DNA"/>
</dbReference>